<name>W6JYC6_9MICO</name>
<dbReference type="Pfam" id="PF00122">
    <property type="entry name" value="E1-E2_ATPase"/>
    <property type="match status" value="1"/>
</dbReference>
<dbReference type="CDD" id="cd02094">
    <property type="entry name" value="P-type_ATPase_Cu-like"/>
    <property type="match status" value="1"/>
</dbReference>
<evidence type="ECO:0000256" key="2">
    <source>
        <dbReference type="ARBA" id="ARBA00006024"/>
    </source>
</evidence>
<dbReference type="SUPFAM" id="SSF81653">
    <property type="entry name" value="Calcium ATPase, transduction domain A"/>
    <property type="match status" value="1"/>
</dbReference>
<dbReference type="SUPFAM" id="SSF81665">
    <property type="entry name" value="Calcium ATPase, transmembrane domain M"/>
    <property type="match status" value="1"/>
</dbReference>
<keyword evidence="9 12" id="KW-0472">Membrane</keyword>
<dbReference type="GO" id="GO:0005886">
    <property type="term" value="C:plasma membrane"/>
    <property type="evidence" value="ECO:0007669"/>
    <property type="project" value="UniProtKB-SubCell"/>
</dbReference>
<dbReference type="InterPro" id="IPR023298">
    <property type="entry name" value="ATPase_P-typ_TM_dom_sf"/>
</dbReference>
<dbReference type="EMBL" id="CAJA01000246">
    <property type="protein sequence ID" value="CCH73736.1"/>
    <property type="molecule type" value="Genomic_DNA"/>
</dbReference>
<comment type="caution">
    <text evidence="15">The sequence shown here is derived from an EMBL/GenBank/DDBJ whole genome shotgun (WGS) entry which is preliminary data.</text>
</comment>
<keyword evidence="8 12" id="KW-1133">Transmembrane helix</keyword>
<dbReference type="PRINTS" id="PR00119">
    <property type="entry name" value="CATATPASE"/>
</dbReference>
<dbReference type="Gene3D" id="3.40.50.1000">
    <property type="entry name" value="HAD superfamily/HAD-like"/>
    <property type="match status" value="1"/>
</dbReference>
<feature type="domain" description="HMA" evidence="14">
    <location>
        <begin position="12"/>
        <end position="76"/>
    </location>
</feature>
<dbReference type="GO" id="GO:0016887">
    <property type="term" value="F:ATP hydrolysis activity"/>
    <property type="evidence" value="ECO:0007669"/>
    <property type="project" value="InterPro"/>
</dbReference>
<keyword evidence="4 12" id="KW-0479">Metal-binding</keyword>
<keyword evidence="15" id="KW-0378">Hydrolase</keyword>
<dbReference type="Gene3D" id="3.30.70.100">
    <property type="match status" value="1"/>
</dbReference>
<feature type="transmembrane region" description="Helical" evidence="12">
    <location>
        <begin position="428"/>
        <end position="450"/>
    </location>
</feature>
<proteinExistence type="inferred from homology"/>
<dbReference type="PROSITE" id="PS01047">
    <property type="entry name" value="HMA_1"/>
    <property type="match status" value="1"/>
</dbReference>
<dbReference type="CDD" id="cd00371">
    <property type="entry name" value="HMA"/>
    <property type="match status" value="1"/>
</dbReference>
<organism evidence="15 16">
    <name type="scientific">Nostocoides australiense Ben110</name>
    <dbReference type="NCBI Taxonomy" id="1193182"/>
    <lineage>
        <taxon>Bacteria</taxon>
        <taxon>Bacillati</taxon>
        <taxon>Actinomycetota</taxon>
        <taxon>Actinomycetes</taxon>
        <taxon>Micrococcales</taxon>
        <taxon>Intrasporangiaceae</taxon>
        <taxon>Nostocoides</taxon>
    </lineage>
</organism>
<dbReference type="InterPro" id="IPR001757">
    <property type="entry name" value="P_typ_ATPase"/>
</dbReference>
<feature type="transmembrane region" description="Helical" evidence="12">
    <location>
        <begin position="141"/>
        <end position="161"/>
    </location>
</feature>
<dbReference type="Gene3D" id="3.40.1110.10">
    <property type="entry name" value="Calcium-transporting ATPase, cytoplasmic domain N"/>
    <property type="match status" value="1"/>
</dbReference>
<evidence type="ECO:0000256" key="9">
    <source>
        <dbReference type="ARBA" id="ARBA00023136"/>
    </source>
</evidence>
<dbReference type="SUPFAM" id="SSF56784">
    <property type="entry name" value="HAD-like"/>
    <property type="match status" value="1"/>
</dbReference>
<keyword evidence="16" id="KW-1185">Reference proteome</keyword>
<accession>W6JYC6</accession>
<dbReference type="InterPro" id="IPR006121">
    <property type="entry name" value="HMA_dom"/>
</dbReference>
<dbReference type="InterPro" id="IPR023299">
    <property type="entry name" value="ATPase_P-typ_cyto_dom_N"/>
</dbReference>
<feature type="transmembrane region" description="Helical" evidence="12">
    <location>
        <begin position="729"/>
        <end position="746"/>
    </location>
</feature>
<dbReference type="PANTHER" id="PTHR43520">
    <property type="entry name" value="ATP7, ISOFORM B"/>
    <property type="match status" value="1"/>
</dbReference>
<feature type="transmembrane region" description="Helical" evidence="12">
    <location>
        <begin position="752"/>
        <end position="770"/>
    </location>
</feature>
<protein>
    <recommendedName>
        <fullName evidence="11">Cation-transporting P-type ATPase B</fullName>
    </recommendedName>
</protein>
<evidence type="ECO:0000256" key="3">
    <source>
        <dbReference type="ARBA" id="ARBA00022692"/>
    </source>
</evidence>
<keyword evidence="5 12" id="KW-0547">Nucleotide-binding</keyword>
<keyword evidence="12" id="KW-1003">Cell membrane</keyword>
<dbReference type="PROSITE" id="PS01229">
    <property type="entry name" value="COF_2"/>
    <property type="match status" value="1"/>
</dbReference>
<dbReference type="PANTHER" id="PTHR43520:SF8">
    <property type="entry name" value="P-TYPE CU(+) TRANSPORTER"/>
    <property type="match status" value="1"/>
</dbReference>
<dbReference type="SUPFAM" id="SSF55008">
    <property type="entry name" value="HMA, heavy metal-associated domain"/>
    <property type="match status" value="1"/>
</dbReference>
<dbReference type="InterPro" id="IPR036163">
    <property type="entry name" value="HMA_dom_sf"/>
</dbReference>
<evidence type="ECO:0000313" key="15">
    <source>
        <dbReference type="EMBL" id="CCH73736.1"/>
    </source>
</evidence>
<comment type="subcellular location">
    <subcellularLocation>
        <location evidence="1">Cell membrane</location>
        <topology evidence="1">Multi-pass membrane protein</topology>
    </subcellularLocation>
</comment>
<feature type="region of interest" description="Disordered" evidence="13">
    <location>
        <begin position="81"/>
        <end position="101"/>
    </location>
</feature>
<dbReference type="GO" id="GO:0055070">
    <property type="term" value="P:copper ion homeostasis"/>
    <property type="evidence" value="ECO:0007669"/>
    <property type="project" value="TreeGrafter"/>
</dbReference>
<evidence type="ECO:0000256" key="13">
    <source>
        <dbReference type="SAM" id="MobiDB-lite"/>
    </source>
</evidence>
<evidence type="ECO:0000256" key="10">
    <source>
        <dbReference type="ARBA" id="ARBA00049360"/>
    </source>
</evidence>
<dbReference type="NCBIfam" id="TIGR01525">
    <property type="entry name" value="ATPase-IB_hvy"/>
    <property type="match status" value="1"/>
</dbReference>
<dbReference type="FunFam" id="3.30.70.100:FF:000005">
    <property type="entry name" value="Copper-exporting P-type ATPase A"/>
    <property type="match status" value="1"/>
</dbReference>
<evidence type="ECO:0000256" key="5">
    <source>
        <dbReference type="ARBA" id="ARBA00022741"/>
    </source>
</evidence>
<feature type="transmembrane region" description="Helical" evidence="12">
    <location>
        <begin position="237"/>
        <end position="255"/>
    </location>
</feature>
<comment type="similarity">
    <text evidence="2 12">Belongs to the cation transport ATPase (P-type) (TC 3.A.3) family. Type IB subfamily.</text>
</comment>
<dbReference type="Pfam" id="PF00702">
    <property type="entry name" value="Hydrolase"/>
    <property type="match status" value="1"/>
</dbReference>
<dbReference type="AlphaFoldDB" id="W6JYC6"/>
<dbReference type="Pfam" id="PF00403">
    <property type="entry name" value="HMA"/>
    <property type="match status" value="1"/>
</dbReference>
<dbReference type="NCBIfam" id="TIGR01511">
    <property type="entry name" value="ATPase-IB1_Cu"/>
    <property type="match status" value="1"/>
</dbReference>
<keyword evidence="3 12" id="KW-0812">Transmembrane</keyword>
<dbReference type="InterPro" id="IPR027256">
    <property type="entry name" value="P-typ_ATPase_IB"/>
</dbReference>
<evidence type="ECO:0000256" key="7">
    <source>
        <dbReference type="ARBA" id="ARBA00022967"/>
    </source>
</evidence>
<evidence type="ECO:0000313" key="16">
    <source>
        <dbReference type="Proteomes" id="UP000035763"/>
    </source>
</evidence>
<feature type="transmembrane region" description="Helical" evidence="12">
    <location>
        <begin position="197"/>
        <end position="217"/>
    </location>
</feature>
<keyword evidence="7" id="KW-1278">Translocase</keyword>
<sequence>MTETHTAPAETEEVDLAITGMTCASCSARIERKLGKLEGVEASVNLATEKAHVRFAAPHTIDEILGTVRATGYGAEIIAPRQPSRGRSTRHTAGPAGATSHDALDHNAMDHNTMDHDGVHDRALDHLDHDVAPHAVLKRRALISAILTLPVVLLAMVPALGDVPGNAWWQFILTTPVVLWAAWPFHRAAAINARHRASTMDALVSIGVLAAYLWSAVGVLTGQAMTDMGMADKGVHLYFETAAVVTTFLLLGRWLEARAKAQGKSALTTLLDLGAKDVAVERRNAVTGVVEEVRIPIDQLGVGEQFVVRPGEKVATDGVVLNGRGTIDAALVTGESMPVDVAAGSEVTGGTINGAGRLLVRATRVGADTTLAGIARLVESAQTGKAGVERLADRISAIFVPVVLGLALLTFVGWWIGSGSATKALAAAIAVLIIACPCALGLATPTAILVGTGRGAQLGILIKGPQVLEDTRRVDTVVLDKTGTLTQGKPTLIDVTPHGNLTKEQALRAAAAVEAGSEHPIAHAITSAATARNLQVPRASDFHALAGDGAKAVIAGQEVIVGRSRLFTKMPADLPAHPEGTTVWVGWNGVAHASLTVADALRPDAEEAVRELEDLGLTAYLLTGDAEGTARAVAQQVGIPAERVIAEVRPEDKHAMIERLQQDGRTVAMVGDGVNDAAALAQADLGIAMGSGTDVAAASADLVLMRSEVGSVAEGIGLSRATLRIIKQNLAWAFGYNTAAIPLAMAGLLNPMIAGAAMAMSSVLVVTNSLRLRRFGR</sequence>
<comment type="catalytic activity">
    <reaction evidence="10">
        <text>ATP + H2O = ADP + phosphate + H(+)</text>
        <dbReference type="Rhea" id="RHEA:13065"/>
        <dbReference type="ChEBI" id="CHEBI:15377"/>
        <dbReference type="ChEBI" id="CHEBI:15378"/>
        <dbReference type="ChEBI" id="CHEBI:30616"/>
        <dbReference type="ChEBI" id="CHEBI:43474"/>
        <dbReference type="ChEBI" id="CHEBI:456216"/>
    </reaction>
</comment>
<dbReference type="GO" id="GO:0043682">
    <property type="term" value="F:P-type divalent copper transporter activity"/>
    <property type="evidence" value="ECO:0007669"/>
    <property type="project" value="TreeGrafter"/>
</dbReference>
<dbReference type="STRING" id="1193182.BN11_320006"/>
<evidence type="ECO:0000256" key="1">
    <source>
        <dbReference type="ARBA" id="ARBA00004651"/>
    </source>
</evidence>
<dbReference type="RefSeq" id="WP_327152831.1">
    <property type="nucleotide sequence ID" value="NZ_HG764815.1"/>
</dbReference>
<evidence type="ECO:0000256" key="6">
    <source>
        <dbReference type="ARBA" id="ARBA00022840"/>
    </source>
</evidence>
<dbReference type="GO" id="GO:0005524">
    <property type="term" value="F:ATP binding"/>
    <property type="evidence" value="ECO:0007669"/>
    <property type="project" value="UniProtKB-UniRule"/>
</dbReference>
<reference evidence="15 16" key="1">
    <citation type="journal article" date="2013" name="ISME J.">
        <title>A metabolic model for members of the genus Tetrasphaera involved in enhanced biological phosphorus removal.</title>
        <authorList>
            <person name="Kristiansen R."/>
            <person name="Nguyen H.T.T."/>
            <person name="Saunders A.M."/>
            <person name="Nielsen J.L."/>
            <person name="Wimmer R."/>
            <person name="Le V.Q."/>
            <person name="McIlroy S.J."/>
            <person name="Petrovski S."/>
            <person name="Seviour R.J."/>
            <person name="Calteau A."/>
            <person name="Nielsen K.L."/>
            <person name="Nielsen P.H."/>
        </authorList>
    </citation>
    <scope>NUCLEOTIDE SEQUENCE [LARGE SCALE GENOMIC DNA]</scope>
    <source>
        <strain evidence="15 16">Ben110</strain>
    </source>
</reference>
<dbReference type="InterPro" id="IPR017969">
    <property type="entry name" value="Heavy-metal-associated_CS"/>
</dbReference>
<dbReference type="InterPro" id="IPR059000">
    <property type="entry name" value="ATPase_P-type_domA"/>
</dbReference>
<feature type="transmembrane region" description="Helical" evidence="12">
    <location>
        <begin position="395"/>
        <end position="416"/>
    </location>
</feature>
<evidence type="ECO:0000256" key="12">
    <source>
        <dbReference type="RuleBase" id="RU362081"/>
    </source>
</evidence>
<dbReference type="PROSITE" id="PS50846">
    <property type="entry name" value="HMA_2"/>
    <property type="match status" value="1"/>
</dbReference>
<evidence type="ECO:0000256" key="4">
    <source>
        <dbReference type="ARBA" id="ARBA00022723"/>
    </source>
</evidence>
<dbReference type="NCBIfam" id="TIGR01512">
    <property type="entry name" value="ATPase-IB2_Cd"/>
    <property type="match status" value="1"/>
</dbReference>
<evidence type="ECO:0000256" key="8">
    <source>
        <dbReference type="ARBA" id="ARBA00022989"/>
    </source>
</evidence>
<dbReference type="PROSITE" id="PS00154">
    <property type="entry name" value="ATPASE_E1_E2"/>
    <property type="match status" value="1"/>
</dbReference>
<dbReference type="InterPro" id="IPR036412">
    <property type="entry name" value="HAD-like_sf"/>
</dbReference>
<dbReference type="Proteomes" id="UP000035763">
    <property type="component" value="Unassembled WGS sequence"/>
</dbReference>
<keyword evidence="6 12" id="KW-0067">ATP-binding</keyword>
<dbReference type="FunFam" id="2.70.150.10:FF:000002">
    <property type="entry name" value="Copper-transporting ATPase 1, putative"/>
    <property type="match status" value="1"/>
</dbReference>
<dbReference type="NCBIfam" id="TIGR01494">
    <property type="entry name" value="ATPase_P-type"/>
    <property type="match status" value="1"/>
</dbReference>
<dbReference type="InterPro" id="IPR023214">
    <property type="entry name" value="HAD_sf"/>
</dbReference>
<dbReference type="GO" id="GO:0005507">
    <property type="term" value="F:copper ion binding"/>
    <property type="evidence" value="ECO:0007669"/>
    <property type="project" value="TreeGrafter"/>
</dbReference>
<evidence type="ECO:0000259" key="14">
    <source>
        <dbReference type="PROSITE" id="PS50846"/>
    </source>
</evidence>
<dbReference type="PRINTS" id="PR00120">
    <property type="entry name" value="HATPASE"/>
</dbReference>
<dbReference type="Gene3D" id="2.70.150.10">
    <property type="entry name" value="Calcium-transporting ATPase, cytoplasmic transduction domain A"/>
    <property type="match status" value="1"/>
</dbReference>
<dbReference type="InterPro" id="IPR018303">
    <property type="entry name" value="ATPase_P-typ_P_site"/>
</dbReference>
<feature type="transmembrane region" description="Helical" evidence="12">
    <location>
        <begin position="167"/>
        <end position="185"/>
    </location>
</feature>
<gene>
    <name evidence="15" type="primary">ctpV</name>
    <name evidence="15" type="ORF">BN11_320006</name>
</gene>
<dbReference type="InterPro" id="IPR008250">
    <property type="entry name" value="ATPase_P-typ_transduc_dom_A_sf"/>
</dbReference>
<evidence type="ECO:0000256" key="11">
    <source>
        <dbReference type="ARBA" id="ARBA00074171"/>
    </source>
</evidence>